<dbReference type="OrthoDB" id="5072260at2"/>
<name>A0A0M2HR17_9MICO</name>
<reference evidence="1 2" key="1">
    <citation type="submission" date="2015-02" db="EMBL/GenBank/DDBJ databases">
        <title>Draft genome sequences of ten Microbacterium spp. with emphasis on heavy metal contaminated environments.</title>
        <authorList>
            <person name="Corretto E."/>
        </authorList>
    </citation>
    <scope>NUCLEOTIDE SEQUENCE [LARGE SCALE GENOMIC DNA]</scope>
    <source>
        <strain evidence="1 2">SA35</strain>
    </source>
</reference>
<gene>
    <name evidence="1" type="ORF">RS84_00248</name>
</gene>
<comment type="caution">
    <text evidence="1">The sequence shown here is derived from an EMBL/GenBank/DDBJ whole genome shotgun (WGS) entry which is preliminary data.</text>
</comment>
<keyword evidence="2" id="KW-1185">Reference proteome</keyword>
<evidence type="ECO:0000313" key="1">
    <source>
        <dbReference type="EMBL" id="KJL49136.1"/>
    </source>
</evidence>
<accession>A0A0M2HR17</accession>
<dbReference type="AlphaFoldDB" id="A0A0M2HR17"/>
<dbReference type="RefSeq" id="WP_052676162.1">
    <property type="nucleotide sequence ID" value="NZ_JYJB01000004.1"/>
</dbReference>
<sequence length="123" mass="13066">MPITPNDLGGDEDTARRVLVLARDIAPCIDSFSDDSEQKKDAIAVLKGVLGELPATGSRRTLAMSRNGSSITLAQIKSAFDDDARSSLRSLCSASGDVAPGAPLGSFPTDRPFARVWPERDYA</sequence>
<dbReference type="Proteomes" id="UP000033900">
    <property type="component" value="Unassembled WGS sequence"/>
</dbReference>
<dbReference type="EMBL" id="JYJB01000004">
    <property type="protein sequence ID" value="KJL49136.1"/>
    <property type="molecule type" value="Genomic_DNA"/>
</dbReference>
<evidence type="ECO:0000313" key="2">
    <source>
        <dbReference type="Proteomes" id="UP000033900"/>
    </source>
</evidence>
<dbReference type="PATRIC" id="fig|273678.4.peg.242"/>
<organism evidence="1 2">
    <name type="scientific">Microbacterium hydrocarbonoxydans</name>
    <dbReference type="NCBI Taxonomy" id="273678"/>
    <lineage>
        <taxon>Bacteria</taxon>
        <taxon>Bacillati</taxon>
        <taxon>Actinomycetota</taxon>
        <taxon>Actinomycetes</taxon>
        <taxon>Micrococcales</taxon>
        <taxon>Microbacteriaceae</taxon>
        <taxon>Microbacterium</taxon>
    </lineage>
</organism>
<dbReference type="STRING" id="273678.RS84_00248"/>
<protein>
    <submittedName>
        <fullName evidence="1">Uncharacterized protein</fullName>
    </submittedName>
</protein>
<proteinExistence type="predicted"/>